<organism evidence="4 5">
    <name type="scientific">Sporothrix stenoceras</name>
    <dbReference type="NCBI Taxonomy" id="5173"/>
    <lineage>
        <taxon>Eukaryota</taxon>
        <taxon>Fungi</taxon>
        <taxon>Dikarya</taxon>
        <taxon>Ascomycota</taxon>
        <taxon>Pezizomycotina</taxon>
        <taxon>Sordariomycetes</taxon>
        <taxon>Sordariomycetidae</taxon>
        <taxon>Ophiostomatales</taxon>
        <taxon>Ophiostomataceae</taxon>
        <taxon>Sporothrix</taxon>
    </lineage>
</organism>
<sequence length="228" mass="24268">MLMRSFTMTKTAPISIRNVVSITSGEYHSFAIDTRGHVWGWGFNGFGEAGDSKSPGRDSASVSLPIKIKALSGRGVVHLAGGAHHSAAVTSDGTCLVWGRRDDGQLGVDFTPEELADPTLIRHDDRGRLHICLQPVVVDTIGPAAHVACGTDHTIFVTRSGTVYSTGFNAQGQLGLGKEYEDIDEIHVATQVVGGKEIQNQKRHITWAGASGQFSIVAGPRIVLGVKD</sequence>
<name>A0ABR3YV10_9PEZI</name>
<dbReference type="PROSITE" id="PS00626">
    <property type="entry name" value="RCC1_2"/>
    <property type="match status" value="3"/>
</dbReference>
<feature type="domain" description="RCC1-like" evidence="3">
    <location>
        <begin position="9"/>
        <end position="217"/>
    </location>
</feature>
<comment type="caution">
    <text evidence="4">The sequence shown here is derived from an EMBL/GenBank/DDBJ whole genome shotgun (WGS) entry which is preliminary data.</text>
</comment>
<dbReference type="Gene3D" id="2.130.10.30">
    <property type="entry name" value="Regulator of chromosome condensation 1/beta-lactamase-inhibitor protein II"/>
    <property type="match status" value="1"/>
</dbReference>
<dbReference type="PANTHER" id="PTHR45622">
    <property type="entry name" value="UBIQUITIN-PROTEIN LIGASE E3A-RELATED"/>
    <property type="match status" value="1"/>
</dbReference>
<evidence type="ECO:0000256" key="1">
    <source>
        <dbReference type="ARBA" id="ARBA00022737"/>
    </source>
</evidence>
<evidence type="ECO:0000313" key="5">
    <source>
        <dbReference type="Proteomes" id="UP001583186"/>
    </source>
</evidence>
<evidence type="ECO:0000259" key="3">
    <source>
        <dbReference type="Pfam" id="PF25390"/>
    </source>
</evidence>
<dbReference type="PANTHER" id="PTHR45622:SF58">
    <property type="entry name" value="REGULATOR OF CHROMOSOME CONDENSATION DOMAIN-CONTAINING PROTEIN"/>
    <property type="match status" value="1"/>
</dbReference>
<dbReference type="Proteomes" id="UP001583186">
    <property type="component" value="Unassembled WGS sequence"/>
</dbReference>
<accession>A0ABR3YV10</accession>
<evidence type="ECO:0000313" key="4">
    <source>
        <dbReference type="EMBL" id="KAL1891824.1"/>
    </source>
</evidence>
<keyword evidence="5" id="KW-1185">Reference proteome</keyword>
<feature type="repeat" description="RCC1" evidence="2">
    <location>
        <begin position="36"/>
        <end position="92"/>
    </location>
</feature>
<dbReference type="Pfam" id="PF25390">
    <property type="entry name" value="WD40_RLD"/>
    <property type="match status" value="1"/>
</dbReference>
<dbReference type="EMBL" id="JAWCUI010000049">
    <property type="protein sequence ID" value="KAL1891824.1"/>
    <property type="molecule type" value="Genomic_DNA"/>
</dbReference>
<dbReference type="InterPro" id="IPR009091">
    <property type="entry name" value="RCC1/BLIP-II"/>
</dbReference>
<protein>
    <recommendedName>
        <fullName evidence="3">RCC1-like domain-containing protein</fullName>
    </recommendedName>
</protein>
<dbReference type="PROSITE" id="PS50012">
    <property type="entry name" value="RCC1_3"/>
    <property type="match status" value="2"/>
</dbReference>
<gene>
    <name evidence="4" type="ORF">Sste5346_007366</name>
</gene>
<dbReference type="PRINTS" id="PR00633">
    <property type="entry name" value="RCCNDNSATION"/>
</dbReference>
<feature type="repeat" description="RCC1" evidence="2">
    <location>
        <begin position="93"/>
        <end position="160"/>
    </location>
</feature>
<dbReference type="InterPro" id="IPR058923">
    <property type="entry name" value="RCC1-like_dom"/>
</dbReference>
<proteinExistence type="predicted"/>
<evidence type="ECO:0000256" key="2">
    <source>
        <dbReference type="PROSITE-ProRule" id="PRU00235"/>
    </source>
</evidence>
<keyword evidence="1" id="KW-0677">Repeat</keyword>
<reference evidence="4 5" key="1">
    <citation type="journal article" date="2024" name="IMA Fungus">
        <title>IMA Genome - F19 : A genome assembly and annotation guide to empower mycologists, including annotated draft genome sequences of Ceratocystis pirilliformis, Diaporthe australafricana, Fusarium ophioides, Paecilomyces lecythidis, and Sporothrix stenoceras.</title>
        <authorList>
            <person name="Aylward J."/>
            <person name="Wilson A.M."/>
            <person name="Visagie C.M."/>
            <person name="Spraker J."/>
            <person name="Barnes I."/>
            <person name="Buitendag C."/>
            <person name="Ceriani C."/>
            <person name="Del Mar Angel L."/>
            <person name="du Plessis D."/>
            <person name="Fuchs T."/>
            <person name="Gasser K."/>
            <person name="Kramer D."/>
            <person name="Li W."/>
            <person name="Munsamy K."/>
            <person name="Piso A."/>
            <person name="Price J.L."/>
            <person name="Sonnekus B."/>
            <person name="Thomas C."/>
            <person name="van der Nest A."/>
            <person name="van Dijk A."/>
            <person name="van Heerden A."/>
            <person name="van Vuuren N."/>
            <person name="Yilmaz N."/>
            <person name="Duong T.A."/>
            <person name="van der Merwe N.A."/>
            <person name="Wingfield M.J."/>
            <person name="Wingfield B.D."/>
        </authorList>
    </citation>
    <scope>NUCLEOTIDE SEQUENCE [LARGE SCALE GENOMIC DNA]</scope>
    <source>
        <strain evidence="4 5">CMW 5346</strain>
    </source>
</reference>
<dbReference type="InterPro" id="IPR000408">
    <property type="entry name" value="Reg_chr_condens"/>
</dbReference>
<dbReference type="InterPro" id="IPR051709">
    <property type="entry name" value="Ub-ligase/GTPase-reg"/>
</dbReference>
<dbReference type="SUPFAM" id="SSF50985">
    <property type="entry name" value="RCC1/BLIP-II"/>
    <property type="match status" value="1"/>
</dbReference>